<evidence type="ECO:0000313" key="3">
    <source>
        <dbReference type="Proteomes" id="UP000614996"/>
    </source>
</evidence>
<comment type="caution">
    <text evidence="2">The sequence shown here is derived from an EMBL/GenBank/DDBJ whole genome shotgun (WGS) entry which is preliminary data.</text>
</comment>
<organism evidence="2 3">
    <name type="scientific">Actinocatenispora comari</name>
    <dbReference type="NCBI Taxonomy" id="2807577"/>
    <lineage>
        <taxon>Bacteria</taxon>
        <taxon>Bacillati</taxon>
        <taxon>Actinomycetota</taxon>
        <taxon>Actinomycetes</taxon>
        <taxon>Micromonosporales</taxon>
        <taxon>Micromonosporaceae</taxon>
        <taxon>Actinocatenispora</taxon>
    </lineage>
</organism>
<evidence type="ECO:0000313" key="2">
    <source>
        <dbReference type="EMBL" id="GIL29645.1"/>
    </source>
</evidence>
<reference evidence="3" key="1">
    <citation type="journal article" date="2021" name="Int. J. Syst. Evol. Microbiol.">
        <title>Actinocatenispora comari sp. nov., an endophytic actinomycete isolated from aerial parts of Comarum salesowianum.</title>
        <authorList>
            <person name="Oyunbileg N."/>
            <person name="Iizaka Y."/>
            <person name="Hamada M."/>
            <person name="Davaapurev B.O."/>
            <person name="Fukumoto A."/>
            <person name="Tsetseg B."/>
            <person name="Kato F."/>
            <person name="Tamura T."/>
            <person name="Batkhuu J."/>
            <person name="Anzai Y."/>
        </authorList>
    </citation>
    <scope>NUCLEOTIDE SEQUENCE [LARGE SCALE GENOMIC DNA]</scope>
    <source>
        <strain evidence="3">NUM-2625</strain>
    </source>
</reference>
<dbReference type="SUPFAM" id="SSF51905">
    <property type="entry name" value="FAD/NAD(P)-binding domain"/>
    <property type="match status" value="2"/>
</dbReference>
<dbReference type="InterPro" id="IPR038732">
    <property type="entry name" value="HpyO/CreE_NAD-binding"/>
</dbReference>
<accession>A0A8J4AHH9</accession>
<dbReference type="Pfam" id="PF13454">
    <property type="entry name" value="NAD_binding_9"/>
    <property type="match status" value="1"/>
</dbReference>
<keyword evidence="3" id="KW-1185">Reference proteome</keyword>
<evidence type="ECO:0000259" key="1">
    <source>
        <dbReference type="Pfam" id="PF13454"/>
    </source>
</evidence>
<dbReference type="InterPro" id="IPR036188">
    <property type="entry name" value="FAD/NAD-bd_sf"/>
</dbReference>
<feature type="domain" description="FAD-dependent urate hydroxylase HpyO/Asp monooxygenase CreE-like FAD/NAD(P)-binding" evidence="1">
    <location>
        <begin position="6"/>
        <end position="144"/>
    </location>
</feature>
<dbReference type="RefSeq" id="WP_207127317.1">
    <property type="nucleotide sequence ID" value="NZ_BOPO01000101.1"/>
</dbReference>
<dbReference type="PANTHER" id="PTHR40254:SF1">
    <property type="entry name" value="BLR0577 PROTEIN"/>
    <property type="match status" value="1"/>
</dbReference>
<dbReference type="Gene3D" id="3.50.50.60">
    <property type="entry name" value="FAD/NAD(P)-binding domain"/>
    <property type="match status" value="1"/>
</dbReference>
<gene>
    <name evidence="2" type="ORF">NUM_48990</name>
</gene>
<protein>
    <recommendedName>
        <fullName evidence="1">FAD-dependent urate hydroxylase HpyO/Asp monooxygenase CreE-like FAD/NAD(P)-binding domain-containing protein</fullName>
    </recommendedName>
</protein>
<proteinExistence type="predicted"/>
<dbReference type="AlphaFoldDB" id="A0A8J4AHH9"/>
<dbReference type="PRINTS" id="PR00368">
    <property type="entry name" value="FADPNR"/>
</dbReference>
<sequence>MILPVVVVGDGASATLATVALTRRGIGPVLLIGSGATPGAGLAYRTTEPLHLLNSRAATMSADSTRPTGLIDWCRAVGRPIGPSGFLPRRRYGRYLAATLDATGYHDLVPGRAVAVRHTGDQVEITLGDGRRIAGRAAVLATGHDAPAPPLPGPWDHPRASLDPWRPGALDRAATADRVLLVGTGLTAVDAALAIHRRHPDARIVAISRHGLLPTAHRAEPAPPVRLDRVPRGLPDLLAAVRAAIAAGADWRAVVDGLRCDADRIWATLPPPARRRFIAHVDRYWQVHRHRMAPPVARAVTGLRESGALTVLAGRLDRFGPSGDGLVAVTDRGRELPCGALLNCTGPGRWATGTDPLAASVRSAGLARLDDTGVGLCCDPAGRTTPSSPLFVLGPPRLGGSWETTAIPEIRAQADAIADALATAAVRQPVA</sequence>
<name>A0A8J4AHH9_9ACTN</name>
<dbReference type="Proteomes" id="UP000614996">
    <property type="component" value="Unassembled WGS sequence"/>
</dbReference>
<dbReference type="PANTHER" id="PTHR40254">
    <property type="entry name" value="BLR0577 PROTEIN"/>
    <property type="match status" value="1"/>
</dbReference>
<dbReference type="EMBL" id="BOPO01000101">
    <property type="protein sequence ID" value="GIL29645.1"/>
    <property type="molecule type" value="Genomic_DNA"/>
</dbReference>
<dbReference type="InterPro" id="IPR052189">
    <property type="entry name" value="L-asp_N-monooxygenase_NS-form"/>
</dbReference>